<dbReference type="NCBIfam" id="TIGR03696">
    <property type="entry name" value="Rhs_assc_core"/>
    <property type="match status" value="1"/>
</dbReference>
<dbReference type="Proteomes" id="UP000076857">
    <property type="component" value="Chromosome"/>
</dbReference>
<dbReference type="EMBL" id="CP050951">
    <property type="protein sequence ID" value="QJQ08286.1"/>
    <property type="molecule type" value="Genomic_DNA"/>
</dbReference>
<gene>
    <name evidence="1" type="ORF">A3L25_002225</name>
</gene>
<dbReference type="InterPro" id="IPR022385">
    <property type="entry name" value="Rhs_assc_core"/>
</dbReference>
<protein>
    <submittedName>
        <fullName evidence="1">RHS repeat-associated core domain-containing protein</fullName>
    </submittedName>
</protein>
<accession>A0AAP9MWL2</accession>
<evidence type="ECO:0000313" key="2">
    <source>
        <dbReference type="Proteomes" id="UP000076857"/>
    </source>
</evidence>
<proteinExistence type="predicted"/>
<evidence type="ECO:0000313" key="1">
    <source>
        <dbReference type="EMBL" id="QJQ08286.1"/>
    </source>
</evidence>
<dbReference type="AlphaFoldDB" id="A0AAP9MWL2"/>
<reference evidence="1 2" key="1">
    <citation type="submission" date="2016-04" db="EMBL/GenBank/DDBJ databases">
        <authorList>
            <person name="Qiu J."/>
        </authorList>
    </citation>
    <scope>NUCLEOTIDE SEQUENCE [LARGE SCALE GENOMIC DNA]</scope>
    <source>
        <strain evidence="1 2">JQ581</strain>
    </source>
</reference>
<organism evidence="1 2">
    <name type="scientific">Pseudomonas putida</name>
    <name type="common">Arthrobacter siderocapsulatus</name>
    <dbReference type="NCBI Taxonomy" id="303"/>
    <lineage>
        <taxon>Bacteria</taxon>
        <taxon>Pseudomonadati</taxon>
        <taxon>Pseudomonadota</taxon>
        <taxon>Gammaproteobacteria</taxon>
        <taxon>Pseudomonadales</taxon>
        <taxon>Pseudomonadaceae</taxon>
        <taxon>Pseudomonas</taxon>
    </lineage>
</organism>
<reference evidence="1 2" key="2">
    <citation type="submission" date="2020-04" db="EMBL/GenBank/DDBJ databases">
        <title>Complete genome sequence of Pseudomonas putida strain JQ581.</title>
        <authorList>
            <person name="Mu Y."/>
        </authorList>
    </citation>
    <scope>NUCLEOTIDE SEQUENCE [LARGE SCALE GENOMIC DNA]</scope>
    <source>
        <strain evidence="1 2">JQ581</strain>
    </source>
</reference>
<sequence length="249" mass="28909">MRIILPAYTPYGHGHTQVNLAPILGFNGDRYDALAGMYALGQGLRSYSPALMRFCRPDQLSPFADGGYNAYAYCAGDPLNYRDDTGQYPVPSRVQSREFTRLRNMWEDRSSQPVQKMAPPKIKSILRMTQTPEPKEHRAPRDPVIKFDETTTIMHYKKEQIALENHYARDKRLLRTYIQKLTAYKNQKFQELVYLSSPEALNQANNLEVSPERYDKMMIWLAKNIQNMEERLSNLKTTLKSYCIRSDVN</sequence>
<name>A0AAP9MWL2_PSEPU</name>
<dbReference type="Gene3D" id="2.180.10.10">
    <property type="entry name" value="RHS repeat-associated core"/>
    <property type="match status" value="1"/>
</dbReference>